<dbReference type="Gene3D" id="3.90.850.10">
    <property type="entry name" value="Fumarylacetoacetase-like, C-terminal domain"/>
    <property type="match status" value="1"/>
</dbReference>
<dbReference type="PANTHER" id="PTHR30143:SF0">
    <property type="entry name" value="2-KETO-4-PENTENOATE HYDRATASE"/>
    <property type="match status" value="1"/>
</dbReference>
<gene>
    <name evidence="1" type="ORF">METZ01_LOCUS284543</name>
</gene>
<dbReference type="InterPro" id="IPR036663">
    <property type="entry name" value="Fumarylacetoacetase_C_sf"/>
</dbReference>
<accession>A0A382L4X9</accession>
<dbReference type="GO" id="GO:0008684">
    <property type="term" value="F:2-oxopent-4-enoate hydratase activity"/>
    <property type="evidence" value="ECO:0007669"/>
    <property type="project" value="TreeGrafter"/>
</dbReference>
<protein>
    <recommendedName>
        <fullName evidence="2">Fumarylacetoacetase-like C-terminal domain-containing protein</fullName>
    </recommendedName>
</protein>
<organism evidence="1">
    <name type="scientific">marine metagenome</name>
    <dbReference type="NCBI Taxonomy" id="408172"/>
    <lineage>
        <taxon>unclassified sequences</taxon>
        <taxon>metagenomes</taxon>
        <taxon>ecological metagenomes</taxon>
    </lineage>
</organism>
<evidence type="ECO:0008006" key="2">
    <source>
        <dbReference type="Google" id="ProtNLM"/>
    </source>
</evidence>
<dbReference type="PANTHER" id="PTHR30143">
    <property type="entry name" value="ACID HYDRATASE"/>
    <property type="match status" value="1"/>
</dbReference>
<feature type="non-terminal residue" evidence="1">
    <location>
        <position position="110"/>
    </location>
</feature>
<evidence type="ECO:0000313" key="1">
    <source>
        <dbReference type="EMBL" id="SVC31689.1"/>
    </source>
</evidence>
<dbReference type="SUPFAM" id="SSF56529">
    <property type="entry name" value="FAH"/>
    <property type="match status" value="1"/>
</dbReference>
<reference evidence="1" key="1">
    <citation type="submission" date="2018-05" db="EMBL/GenBank/DDBJ databases">
        <authorList>
            <person name="Lanie J.A."/>
            <person name="Ng W.-L."/>
            <person name="Kazmierczak K.M."/>
            <person name="Andrzejewski T.M."/>
            <person name="Davidsen T.M."/>
            <person name="Wayne K.J."/>
            <person name="Tettelin H."/>
            <person name="Glass J.I."/>
            <person name="Rusch D."/>
            <person name="Podicherti R."/>
            <person name="Tsui H.-C.T."/>
            <person name="Winkler M.E."/>
        </authorList>
    </citation>
    <scope>NUCLEOTIDE SEQUENCE</scope>
</reference>
<dbReference type="GO" id="GO:0005737">
    <property type="term" value="C:cytoplasm"/>
    <property type="evidence" value="ECO:0007669"/>
    <property type="project" value="TreeGrafter"/>
</dbReference>
<name>A0A382L4X9_9ZZZZ</name>
<dbReference type="InterPro" id="IPR050772">
    <property type="entry name" value="Hydratase-Decarb/MhpD_sf"/>
</dbReference>
<sequence length="110" mass="12644">MNIISKTIINSRQNNIKISIPEEKKKNISIIQGYEIQNDIFKHFSKNYSYSGWKIGCTTPVMQNYLNIPSPCLGRVMTNDVIENDTILKFDEFIHPGVECEIAVILSDDY</sequence>
<proteinExistence type="predicted"/>
<dbReference type="AlphaFoldDB" id="A0A382L4X9"/>
<dbReference type="EMBL" id="UINC01084753">
    <property type="protein sequence ID" value="SVC31689.1"/>
    <property type="molecule type" value="Genomic_DNA"/>
</dbReference>